<dbReference type="AlphaFoldDB" id="A0ABD1XGA1"/>
<evidence type="ECO:0000313" key="2">
    <source>
        <dbReference type="EMBL" id="KAL2607795.1"/>
    </source>
</evidence>
<evidence type="ECO:0000256" key="1">
    <source>
        <dbReference type="SAM" id="Phobius"/>
    </source>
</evidence>
<keyword evidence="1" id="KW-0472">Membrane</keyword>
<organism evidence="2 3">
    <name type="scientific">Riccia fluitans</name>
    <dbReference type="NCBI Taxonomy" id="41844"/>
    <lineage>
        <taxon>Eukaryota</taxon>
        <taxon>Viridiplantae</taxon>
        <taxon>Streptophyta</taxon>
        <taxon>Embryophyta</taxon>
        <taxon>Marchantiophyta</taxon>
        <taxon>Marchantiopsida</taxon>
        <taxon>Marchantiidae</taxon>
        <taxon>Marchantiales</taxon>
        <taxon>Ricciaceae</taxon>
        <taxon>Riccia</taxon>
    </lineage>
</organism>
<gene>
    <name evidence="2" type="ORF">R1flu_026368</name>
</gene>
<dbReference type="EMBL" id="JBHFFA010000008">
    <property type="protein sequence ID" value="KAL2607795.1"/>
    <property type="molecule type" value="Genomic_DNA"/>
</dbReference>
<keyword evidence="1" id="KW-1133">Transmembrane helix</keyword>
<keyword evidence="1" id="KW-0812">Transmembrane</keyword>
<protein>
    <submittedName>
        <fullName evidence="2">Uncharacterized protein</fullName>
    </submittedName>
</protein>
<proteinExistence type="predicted"/>
<feature type="transmembrane region" description="Helical" evidence="1">
    <location>
        <begin position="83"/>
        <end position="102"/>
    </location>
</feature>
<evidence type="ECO:0000313" key="3">
    <source>
        <dbReference type="Proteomes" id="UP001605036"/>
    </source>
</evidence>
<keyword evidence="3" id="KW-1185">Reference proteome</keyword>
<name>A0ABD1XGA1_9MARC</name>
<sequence>MWRELKPISTKRSLWILLKTCRVLHAHWMTWRKWWSKIHLRLRMKILGDSKGALADAVKGFELLTADPSNWARRATAERGKRPSAALAFTLAIGMPWSIIMISCDRMNIMIEASLSKLKEGFTGRKSL</sequence>
<dbReference type="Proteomes" id="UP001605036">
    <property type="component" value="Unassembled WGS sequence"/>
</dbReference>
<reference evidence="2 3" key="1">
    <citation type="submission" date="2024-09" db="EMBL/GenBank/DDBJ databases">
        <title>Chromosome-scale assembly of Riccia fluitans.</title>
        <authorList>
            <person name="Paukszto L."/>
            <person name="Sawicki J."/>
            <person name="Karawczyk K."/>
            <person name="Piernik-Szablinska J."/>
            <person name="Szczecinska M."/>
            <person name="Mazdziarz M."/>
        </authorList>
    </citation>
    <scope>NUCLEOTIDE SEQUENCE [LARGE SCALE GENOMIC DNA]</scope>
    <source>
        <strain evidence="2">Rf_01</strain>
        <tissue evidence="2">Aerial parts of the thallus</tissue>
    </source>
</reference>
<accession>A0ABD1XGA1</accession>
<comment type="caution">
    <text evidence="2">The sequence shown here is derived from an EMBL/GenBank/DDBJ whole genome shotgun (WGS) entry which is preliminary data.</text>
</comment>